<dbReference type="PANTHER" id="PTHR43685">
    <property type="entry name" value="GLYCOSYLTRANSFERASE"/>
    <property type="match status" value="1"/>
</dbReference>
<dbReference type="SUPFAM" id="SSF53448">
    <property type="entry name" value="Nucleotide-diphospho-sugar transferases"/>
    <property type="match status" value="1"/>
</dbReference>
<evidence type="ECO:0000259" key="1">
    <source>
        <dbReference type="Pfam" id="PF00535"/>
    </source>
</evidence>
<organism evidence="2">
    <name type="scientific">Brucella pituitosa</name>
    <dbReference type="NCBI Taxonomy" id="571256"/>
    <lineage>
        <taxon>Bacteria</taxon>
        <taxon>Pseudomonadati</taxon>
        <taxon>Pseudomonadota</taxon>
        <taxon>Alphaproteobacteria</taxon>
        <taxon>Hyphomicrobiales</taxon>
        <taxon>Brucellaceae</taxon>
        <taxon>Brucella/Ochrobactrum group</taxon>
        <taxon>Brucella</taxon>
    </lineage>
</organism>
<proteinExistence type="predicted"/>
<dbReference type="InterPro" id="IPR029044">
    <property type="entry name" value="Nucleotide-diphossugar_trans"/>
</dbReference>
<dbReference type="InterPro" id="IPR050834">
    <property type="entry name" value="Glycosyltransf_2"/>
</dbReference>
<protein>
    <submittedName>
        <fullName evidence="2">Glycosyltransferase</fullName>
    </submittedName>
</protein>
<gene>
    <name evidence="2" type="ORF">F7Q93_21035</name>
</gene>
<keyword evidence="2" id="KW-0808">Transferase</keyword>
<dbReference type="EMBL" id="VZPE01000012">
    <property type="protein sequence ID" value="KAB0566825.1"/>
    <property type="molecule type" value="Genomic_DNA"/>
</dbReference>
<dbReference type="RefSeq" id="WP_128094181.1">
    <property type="nucleotide sequence ID" value="NZ_JBHEEN010000014.1"/>
</dbReference>
<dbReference type="Pfam" id="PF00535">
    <property type="entry name" value="Glycos_transf_2"/>
    <property type="match status" value="1"/>
</dbReference>
<sequence>MVADIIDSQSVAIVIVTYNRPDLLEGLLHSICSLERKPEFVIVIDNNSNEPTKNILIEFSSRYLGFELIIKSLDKNIGGAGGFSVGVSEALKTAADWFWLMDDDVIVLPDGLDNMMRWSGQFKCFHAGRKDPNGEHFFCEQWVCNSLAVQVPFLKDPYQGKSYFLTNYGCFEGMMIHRDIVNKIGIPDERFFIVWDDAIYGWLASKHTDVAFIADECLQKVRKQKQVSLGLRHLNDSSDLSRYYAIRNRRIIKEYYRKNDSYTPVLFEFGSFLVFVKEFVRMLVVEKSMKGLPSLLKGFSARKL</sequence>
<accession>A0A643EU01</accession>
<feature type="domain" description="Glycosyltransferase 2-like" evidence="1">
    <location>
        <begin position="13"/>
        <end position="121"/>
    </location>
</feature>
<dbReference type="AlphaFoldDB" id="A0A643EU01"/>
<dbReference type="InterPro" id="IPR001173">
    <property type="entry name" value="Glyco_trans_2-like"/>
</dbReference>
<reference evidence="2" key="1">
    <citation type="submission" date="2019-09" db="EMBL/GenBank/DDBJ databases">
        <title>Draft genome sequences of 48 bacterial type strains from the CCUG.</title>
        <authorList>
            <person name="Tunovic T."/>
            <person name="Pineiro-Iglesias B."/>
            <person name="Unosson C."/>
            <person name="Inganas E."/>
            <person name="Ohlen M."/>
            <person name="Cardew S."/>
            <person name="Jensie-Markopoulos S."/>
            <person name="Salva-Serra F."/>
            <person name="Jaen-Luchoro D."/>
            <person name="Karlsson R."/>
            <person name="Svensson-Stadler L."/>
            <person name="Chun J."/>
            <person name="Moore E."/>
        </authorList>
    </citation>
    <scope>NUCLEOTIDE SEQUENCE</scope>
    <source>
        <strain evidence="2">CCUG 50899</strain>
    </source>
</reference>
<name>A0A643EU01_9HYPH</name>
<dbReference type="GO" id="GO:0016740">
    <property type="term" value="F:transferase activity"/>
    <property type="evidence" value="ECO:0007669"/>
    <property type="project" value="UniProtKB-KW"/>
</dbReference>
<comment type="caution">
    <text evidence="2">The sequence shown here is derived from an EMBL/GenBank/DDBJ whole genome shotgun (WGS) entry which is preliminary data.</text>
</comment>
<dbReference type="PANTHER" id="PTHR43685:SF3">
    <property type="entry name" value="SLR2126 PROTEIN"/>
    <property type="match status" value="1"/>
</dbReference>
<dbReference type="Gene3D" id="3.90.550.10">
    <property type="entry name" value="Spore Coat Polysaccharide Biosynthesis Protein SpsA, Chain A"/>
    <property type="match status" value="1"/>
</dbReference>
<evidence type="ECO:0000313" key="2">
    <source>
        <dbReference type="EMBL" id="KAB0566825.1"/>
    </source>
</evidence>